<dbReference type="Pfam" id="PF00083">
    <property type="entry name" value="Sugar_tr"/>
    <property type="match status" value="1"/>
</dbReference>
<evidence type="ECO:0000256" key="4">
    <source>
        <dbReference type="ARBA" id="ARBA00022597"/>
    </source>
</evidence>
<feature type="domain" description="Major facilitator superfamily (MFS) profile" evidence="10">
    <location>
        <begin position="1"/>
        <end position="97"/>
    </location>
</feature>
<evidence type="ECO:0000256" key="5">
    <source>
        <dbReference type="ARBA" id="ARBA00022692"/>
    </source>
</evidence>
<sequence>MSKSSSSFVLFLICAYVAAFAWSWGPLAWLVLSEICPLEIRSAGQATNVSVNMFFTFVIGQFFLSMLCHMKFGVFLFFAGFVVLMTIFVCFFVPETKNIPIEEMNQVWEKHWLWHKYVSNDNVTSRKSSIT</sequence>
<proteinExistence type="inferred from homology"/>
<dbReference type="InterPro" id="IPR036259">
    <property type="entry name" value="MFS_trans_sf"/>
</dbReference>
<evidence type="ECO:0000256" key="6">
    <source>
        <dbReference type="ARBA" id="ARBA00022847"/>
    </source>
</evidence>
<comment type="caution">
    <text evidence="11">The sequence shown here is derived from an EMBL/GenBank/DDBJ whole genome shotgun (WGS) entry which is preliminary data.</text>
</comment>
<evidence type="ECO:0000313" key="12">
    <source>
        <dbReference type="Proteomes" id="UP001314170"/>
    </source>
</evidence>
<comment type="similarity">
    <text evidence="2">Belongs to the major facilitator superfamily. Sugar transporter (TC 2.A.1.1) family.</text>
</comment>
<dbReference type="InterPro" id="IPR005828">
    <property type="entry name" value="MFS_sugar_transport-like"/>
</dbReference>
<feature type="transmembrane region" description="Helical" evidence="9">
    <location>
        <begin position="49"/>
        <end position="67"/>
    </location>
</feature>
<dbReference type="InterPro" id="IPR045262">
    <property type="entry name" value="STP/PLT_plant"/>
</dbReference>
<dbReference type="PANTHER" id="PTHR23500">
    <property type="entry name" value="SOLUTE CARRIER FAMILY 2, FACILITATED GLUCOSE TRANSPORTER"/>
    <property type="match status" value="1"/>
</dbReference>
<dbReference type="GO" id="GO:0016020">
    <property type="term" value="C:membrane"/>
    <property type="evidence" value="ECO:0007669"/>
    <property type="project" value="UniProtKB-SubCell"/>
</dbReference>
<comment type="subcellular location">
    <subcellularLocation>
        <location evidence="1">Membrane</location>
        <topology evidence="1">Multi-pass membrane protein</topology>
    </subcellularLocation>
</comment>
<dbReference type="PRINTS" id="PR00171">
    <property type="entry name" value="SUGRTRNSPORT"/>
</dbReference>
<keyword evidence="4" id="KW-0762">Sugar transport</keyword>
<dbReference type="GO" id="GO:0015144">
    <property type="term" value="F:carbohydrate transmembrane transporter activity"/>
    <property type="evidence" value="ECO:0007669"/>
    <property type="project" value="InterPro"/>
</dbReference>
<evidence type="ECO:0000256" key="8">
    <source>
        <dbReference type="ARBA" id="ARBA00023136"/>
    </source>
</evidence>
<keyword evidence="8 9" id="KW-0472">Membrane</keyword>
<dbReference type="PANTHER" id="PTHR23500:SF460">
    <property type="entry name" value="SUGAR TRANSPORT PROTEIN 11"/>
    <property type="match status" value="1"/>
</dbReference>
<dbReference type="EMBL" id="CAWUPB010001108">
    <property type="protein sequence ID" value="CAK7337948.1"/>
    <property type="molecule type" value="Genomic_DNA"/>
</dbReference>
<evidence type="ECO:0000313" key="11">
    <source>
        <dbReference type="EMBL" id="CAK7337948.1"/>
    </source>
</evidence>
<keyword evidence="3" id="KW-0813">Transport</keyword>
<dbReference type="AlphaFoldDB" id="A0AAV1RR98"/>
<reference evidence="11 12" key="1">
    <citation type="submission" date="2024-01" db="EMBL/GenBank/DDBJ databases">
        <authorList>
            <person name="Waweru B."/>
        </authorList>
    </citation>
    <scope>NUCLEOTIDE SEQUENCE [LARGE SCALE GENOMIC DNA]</scope>
</reference>
<evidence type="ECO:0000256" key="2">
    <source>
        <dbReference type="ARBA" id="ARBA00010992"/>
    </source>
</evidence>
<organism evidence="11 12">
    <name type="scientific">Dovyalis caffra</name>
    <dbReference type="NCBI Taxonomy" id="77055"/>
    <lineage>
        <taxon>Eukaryota</taxon>
        <taxon>Viridiplantae</taxon>
        <taxon>Streptophyta</taxon>
        <taxon>Embryophyta</taxon>
        <taxon>Tracheophyta</taxon>
        <taxon>Spermatophyta</taxon>
        <taxon>Magnoliopsida</taxon>
        <taxon>eudicotyledons</taxon>
        <taxon>Gunneridae</taxon>
        <taxon>Pentapetalae</taxon>
        <taxon>rosids</taxon>
        <taxon>fabids</taxon>
        <taxon>Malpighiales</taxon>
        <taxon>Salicaceae</taxon>
        <taxon>Flacourtieae</taxon>
        <taxon>Dovyalis</taxon>
    </lineage>
</organism>
<dbReference type="Proteomes" id="UP001314170">
    <property type="component" value="Unassembled WGS sequence"/>
</dbReference>
<dbReference type="InterPro" id="IPR003663">
    <property type="entry name" value="Sugar/inositol_transpt"/>
</dbReference>
<keyword evidence="7 9" id="KW-1133">Transmembrane helix</keyword>
<name>A0AAV1RR98_9ROSI</name>
<evidence type="ECO:0000256" key="1">
    <source>
        <dbReference type="ARBA" id="ARBA00004141"/>
    </source>
</evidence>
<accession>A0AAV1RR98</accession>
<dbReference type="SUPFAM" id="SSF103473">
    <property type="entry name" value="MFS general substrate transporter"/>
    <property type="match status" value="1"/>
</dbReference>
<feature type="transmembrane region" description="Helical" evidence="9">
    <location>
        <begin position="74"/>
        <end position="94"/>
    </location>
</feature>
<evidence type="ECO:0000256" key="3">
    <source>
        <dbReference type="ARBA" id="ARBA00022448"/>
    </source>
</evidence>
<keyword evidence="5 9" id="KW-0812">Transmembrane</keyword>
<evidence type="ECO:0000259" key="10">
    <source>
        <dbReference type="PROSITE" id="PS50850"/>
    </source>
</evidence>
<dbReference type="Gene3D" id="1.20.1250.20">
    <property type="entry name" value="MFS general substrate transporter like domains"/>
    <property type="match status" value="1"/>
</dbReference>
<dbReference type="InterPro" id="IPR020846">
    <property type="entry name" value="MFS_dom"/>
</dbReference>
<keyword evidence="6" id="KW-0769">Symport</keyword>
<keyword evidence="12" id="KW-1185">Reference proteome</keyword>
<dbReference type="GO" id="GO:0015293">
    <property type="term" value="F:symporter activity"/>
    <property type="evidence" value="ECO:0007669"/>
    <property type="project" value="UniProtKB-KW"/>
</dbReference>
<gene>
    <name evidence="11" type="ORF">DCAF_LOCUS12989</name>
</gene>
<evidence type="ECO:0000256" key="9">
    <source>
        <dbReference type="SAM" id="Phobius"/>
    </source>
</evidence>
<dbReference type="PROSITE" id="PS50850">
    <property type="entry name" value="MFS"/>
    <property type="match status" value="1"/>
</dbReference>
<protein>
    <recommendedName>
        <fullName evidence="10">Major facilitator superfamily (MFS) profile domain-containing protein</fullName>
    </recommendedName>
</protein>
<evidence type="ECO:0000256" key="7">
    <source>
        <dbReference type="ARBA" id="ARBA00022989"/>
    </source>
</evidence>